<gene>
    <name evidence="2" type="ORF">N7456_008973</name>
</gene>
<feature type="region of interest" description="Disordered" evidence="1">
    <location>
        <begin position="664"/>
        <end position="701"/>
    </location>
</feature>
<feature type="region of interest" description="Disordered" evidence="1">
    <location>
        <begin position="1"/>
        <end position="150"/>
    </location>
</feature>
<dbReference type="InterPro" id="IPR032675">
    <property type="entry name" value="LRR_dom_sf"/>
</dbReference>
<evidence type="ECO:0000313" key="2">
    <source>
        <dbReference type="EMBL" id="KAJ5093112.1"/>
    </source>
</evidence>
<keyword evidence="3" id="KW-1185">Reference proteome</keyword>
<comment type="caution">
    <text evidence="2">The sequence shown here is derived from an EMBL/GenBank/DDBJ whole genome shotgun (WGS) entry which is preliminary data.</text>
</comment>
<feature type="compositionally biased region" description="Polar residues" evidence="1">
    <location>
        <begin position="1"/>
        <end position="21"/>
    </location>
</feature>
<feature type="compositionally biased region" description="Polar residues" evidence="1">
    <location>
        <begin position="596"/>
        <end position="606"/>
    </location>
</feature>
<evidence type="ECO:0000313" key="3">
    <source>
        <dbReference type="Proteomes" id="UP001149165"/>
    </source>
</evidence>
<reference evidence="2" key="2">
    <citation type="journal article" date="2023" name="IMA Fungus">
        <title>Comparative genomic study of the Penicillium genus elucidates a diverse pangenome and 15 lateral gene transfer events.</title>
        <authorList>
            <person name="Petersen C."/>
            <person name="Sorensen T."/>
            <person name="Nielsen M.R."/>
            <person name="Sondergaard T.E."/>
            <person name="Sorensen J.L."/>
            <person name="Fitzpatrick D.A."/>
            <person name="Frisvad J.C."/>
            <person name="Nielsen K.L."/>
        </authorList>
    </citation>
    <scope>NUCLEOTIDE SEQUENCE</scope>
    <source>
        <strain evidence="2">IBT 30069</strain>
    </source>
</reference>
<dbReference type="EMBL" id="JAPQKH010000006">
    <property type="protein sequence ID" value="KAJ5093112.1"/>
    <property type="molecule type" value="Genomic_DNA"/>
</dbReference>
<feature type="compositionally biased region" description="Basic and acidic residues" evidence="1">
    <location>
        <begin position="664"/>
        <end position="673"/>
    </location>
</feature>
<evidence type="ECO:0008006" key="4">
    <source>
        <dbReference type="Google" id="ProtNLM"/>
    </source>
</evidence>
<feature type="compositionally biased region" description="Acidic residues" evidence="1">
    <location>
        <begin position="676"/>
        <end position="695"/>
    </location>
</feature>
<name>A0A9W9F413_9EURO</name>
<feature type="compositionally biased region" description="Low complexity" evidence="1">
    <location>
        <begin position="87"/>
        <end position="116"/>
    </location>
</feature>
<reference evidence="2" key="1">
    <citation type="submission" date="2022-11" db="EMBL/GenBank/DDBJ databases">
        <authorList>
            <person name="Petersen C."/>
        </authorList>
    </citation>
    <scope>NUCLEOTIDE SEQUENCE</scope>
    <source>
        <strain evidence="2">IBT 30069</strain>
    </source>
</reference>
<dbReference type="SUPFAM" id="SSF52047">
    <property type="entry name" value="RNI-like"/>
    <property type="match status" value="1"/>
</dbReference>
<protein>
    <recommendedName>
        <fullName evidence="4">F-box domain-containing protein</fullName>
    </recommendedName>
</protein>
<sequence length="701" mass="80447">MSYSSHRQSSRPMRQSRTQIPSYHEETTPDEFETQEGLEGSATRRGSLTLRSRNTTKTRQSYREKSTDESLGELSDTEGFVDEHHSNNLPTSPLPPNTSSISSPAPRRSQRAAPSRPRQPKRPRPPQKPRSLGQPLKKRPRVSPEETTRVGSGVIPEWHTLPYQVLFDIFLRAFYPLDNPKTHATKTPGQTPETKSATTLLGIALLCRGFSEAALAALYYRPPVFSAFDGHGLLNLLSLPKESLFINYAGKIRELYIDTETVLSLKSGPTLGYLDLHSLIRKTPQLHTLRLYHPEDVVFGHHPVTLNLAKWNYSQAFFSCIDESGIKLRAWEWNGRFFDTQSLIPLIAERHLSAPFQGIKDIRFVHILNDPEDYEKEITLATSLKGLPELERLEFHECPIMADNMLEQLPPTLRSLTISNCDRINFKHIVSLFKLYGEQLRELNLNHNRHVSLEFMPQLGVSCPRLERFSVDVSMYDTSSYHDLEPHFDQLIYSDQRPTWPESLQEIQLYQLRHWGTDVGEMFFDSLVQAAPRLKDLRRIDVSAMFSGGWRDRARFRERWLRRLEHVFLRRAPPPNPDRRSLRKRPLVPALPTLGDNLSVQSHNTRNPPPTPSKRQSSRIAQQRIHEDTESDEEASSPSDAEADLTGLPDCYGMCEHVSLRIDNQRPNDHQFNENDFLDDELSGDEDWDGDDFEAESGHAW</sequence>
<evidence type="ECO:0000256" key="1">
    <source>
        <dbReference type="SAM" id="MobiDB-lite"/>
    </source>
</evidence>
<dbReference type="Proteomes" id="UP001149165">
    <property type="component" value="Unassembled WGS sequence"/>
</dbReference>
<accession>A0A9W9F413</accession>
<dbReference type="Gene3D" id="3.80.10.10">
    <property type="entry name" value="Ribonuclease Inhibitor"/>
    <property type="match status" value="1"/>
</dbReference>
<proteinExistence type="predicted"/>
<organism evidence="2 3">
    <name type="scientific">Penicillium angulare</name>
    <dbReference type="NCBI Taxonomy" id="116970"/>
    <lineage>
        <taxon>Eukaryota</taxon>
        <taxon>Fungi</taxon>
        <taxon>Dikarya</taxon>
        <taxon>Ascomycota</taxon>
        <taxon>Pezizomycotina</taxon>
        <taxon>Eurotiomycetes</taxon>
        <taxon>Eurotiomycetidae</taxon>
        <taxon>Eurotiales</taxon>
        <taxon>Aspergillaceae</taxon>
        <taxon>Penicillium</taxon>
    </lineage>
</organism>
<feature type="region of interest" description="Disordered" evidence="1">
    <location>
        <begin position="572"/>
        <end position="647"/>
    </location>
</feature>
<dbReference type="AlphaFoldDB" id="A0A9W9F413"/>
<feature type="compositionally biased region" description="Basic residues" evidence="1">
    <location>
        <begin position="118"/>
        <end position="127"/>
    </location>
</feature>
<dbReference type="OrthoDB" id="5395390at2759"/>
<feature type="compositionally biased region" description="Polar residues" evidence="1">
    <location>
        <begin position="44"/>
        <end position="59"/>
    </location>
</feature>